<dbReference type="RefSeq" id="WP_216125575.1">
    <property type="nucleotide sequence ID" value="NZ_CP064782.1"/>
</dbReference>
<feature type="signal peptide" evidence="9">
    <location>
        <begin position="1"/>
        <end position="20"/>
    </location>
</feature>
<dbReference type="Pfam" id="PF13609">
    <property type="entry name" value="Porin_4"/>
    <property type="match status" value="1"/>
</dbReference>
<evidence type="ECO:0000256" key="2">
    <source>
        <dbReference type="ARBA" id="ARBA00022448"/>
    </source>
</evidence>
<evidence type="ECO:0000256" key="9">
    <source>
        <dbReference type="SAM" id="SignalP"/>
    </source>
</evidence>
<comment type="subcellular location">
    <subcellularLocation>
        <location evidence="1">Cell outer membrane</location>
        <topology evidence="1">Multi-pass membrane protein</topology>
    </subcellularLocation>
</comment>
<sequence length="406" mass="41913">MQKKLIALAVAGLASAGAFAQSNVTIYGVADASFEQVKADSAADNGTNVNSRTRLNTNSSLLGFKGSEDLGNGLKALFQFESTVDLANSTSANNGNTVAPSAVGANTGSLFGSKRDTFVALSGNFGTVLGGYVSTPYRSIVTGFDVVPGSAGSGSDNGVFGKALGAVNLVFRTNAIAYASPSFNGFSGVIAYVPNAAKSSEDVATNTATTNPYGWNLALNYANGGLKLAYSYLKLNDVGVGAAAGVGLSAEDHKANLLAASYDFGQGTTLVGMYQHYKGDMDITSGGSTDLNRNSYFLGLKHVLGAHEFAVSYQHASDLGGNLVSTLHPGQGNSDTGANQWTLRYGYNFSKRTQVYALYTRIDNKDKSNFNFANGPVGYSSTGGLDTGVAAGSNPQVLGVGIRHSF</sequence>
<evidence type="ECO:0000256" key="6">
    <source>
        <dbReference type="ARBA" id="ARBA00023065"/>
    </source>
</evidence>
<evidence type="ECO:0000256" key="1">
    <source>
        <dbReference type="ARBA" id="ARBA00004571"/>
    </source>
</evidence>
<dbReference type="GO" id="GO:0009279">
    <property type="term" value="C:cell outer membrane"/>
    <property type="evidence" value="ECO:0007669"/>
    <property type="project" value="UniProtKB-SubCell"/>
</dbReference>
<feature type="domain" description="Porin" evidence="10">
    <location>
        <begin position="7"/>
        <end position="366"/>
    </location>
</feature>
<organism evidence="11 12">
    <name type="scientific">Azospira inquinata</name>
    <dbReference type="NCBI Taxonomy" id="2785627"/>
    <lineage>
        <taxon>Bacteria</taxon>
        <taxon>Pseudomonadati</taxon>
        <taxon>Pseudomonadota</taxon>
        <taxon>Betaproteobacteria</taxon>
        <taxon>Rhodocyclales</taxon>
        <taxon>Rhodocyclaceae</taxon>
        <taxon>Azospira</taxon>
    </lineage>
</organism>
<dbReference type="InterPro" id="IPR050298">
    <property type="entry name" value="Gram-neg_bact_OMP"/>
</dbReference>
<keyword evidence="3" id="KW-1134">Transmembrane beta strand</keyword>
<dbReference type="InterPro" id="IPR033900">
    <property type="entry name" value="Gram_neg_porin_domain"/>
</dbReference>
<dbReference type="GO" id="GO:0006811">
    <property type="term" value="P:monoatomic ion transport"/>
    <property type="evidence" value="ECO:0007669"/>
    <property type="project" value="UniProtKB-KW"/>
</dbReference>
<keyword evidence="7" id="KW-0626">Porin</keyword>
<dbReference type="PANTHER" id="PTHR34501">
    <property type="entry name" value="PROTEIN YDDL-RELATED"/>
    <property type="match status" value="1"/>
</dbReference>
<protein>
    <submittedName>
        <fullName evidence="11">Porin</fullName>
    </submittedName>
</protein>
<dbReference type="GO" id="GO:0015288">
    <property type="term" value="F:porin activity"/>
    <property type="evidence" value="ECO:0007669"/>
    <property type="project" value="UniProtKB-KW"/>
</dbReference>
<keyword evidence="2" id="KW-0813">Transport</keyword>
<evidence type="ECO:0000256" key="3">
    <source>
        <dbReference type="ARBA" id="ARBA00022452"/>
    </source>
</evidence>
<accession>A0A975XVG6</accession>
<evidence type="ECO:0000313" key="12">
    <source>
        <dbReference type="Proteomes" id="UP000683428"/>
    </source>
</evidence>
<keyword evidence="3" id="KW-0472">Membrane</keyword>
<dbReference type="AlphaFoldDB" id="A0A975XVG6"/>
<keyword evidence="4" id="KW-0812">Transmembrane</keyword>
<dbReference type="KEGG" id="aiq:Azoinq_04115"/>
<keyword evidence="6" id="KW-0406">Ion transport</keyword>
<feature type="chain" id="PRO_5037399775" evidence="9">
    <location>
        <begin position="21"/>
        <end position="406"/>
    </location>
</feature>
<reference evidence="11" key="1">
    <citation type="submission" date="2020-11" db="EMBL/GenBank/DDBJ databases">
        <title>Azospira inquinata sp. nov.</title>
        <authorList>
            <person name="Moe W.M."/>
            <person name="Mikes M.C."/>
        </authorList>
    </citation>
    <scope>NUCLEOTIDE SEQUENCE</scope>
    <source>
        <strain evidence="11">Azo-3</strain>
    </source>
</reference>
<evidence type="ECO:0000259" key="10">
    <source>
        <dbReference type="Pfam" id="PF13609"/>
    </source>
</evidence>
<evidence type="ECO:0000313" key="11">
    <source>
        <dbReference type="EMBL" id="QWT49804.1"/>
    </source>
</evidence>
<keyword evidence="8" id="KW-0998">Cell outer membrane</keyword>
<evidence type="ECO:0000256" key="4">
    <source>
        <dbReference type="ARBA" id="ARBA00022692"/>
    </source>
</evidence>
<name>A0A975XVG6_9RHOO</name>
<keyword evidence="5 9" id="KW-0732">Signal</keyword>
<dbReference type="Proteomes" id="UP000683428">
    <property type="component" value="Chromosome"/>
</dbReference>
<gene>
    <name evidence="11" type="ORF">Azoinq_04115</name>
</gene>
<dbReference type="CDD" id="cd00342">
    <property type="entry name" value="gram_neg_porins"/>
    <property type="match status" value="1"/>
</dbReference>
<evidence type="ECO:0000256" key="7">
    <source>
        <dbReference type="ARBA" id="ARBA00023114"/>
    </source>
</evidence>
<evidence type="ECO:0000256" key="8">
    <source>
        <dbReference type="ARBA" id="ARBA00023237"/>
    </source>
</evidence>
<dbReference type="EMBL" id="CP064782">
    <property type="protein sequence ID" value="QWT49804.1"/>
    <property type="molecule type" value="Genomic_DNA"/>
</dbReference>
<evidence type="ECO:0000256" key="5">
    <source>
        <dbReference type="ARBA" id="ARBA00022729"/>
    </source>
</evidence>
<proteinExistence type="predicted"/>
<dbReference type="PANTHER" id="PTHR34501:SF9">
    <property type="entry name" value="MAJOR OUTER MEMBRANE PROTEIN P.IA"/>
    <property type="match status" value="1"/>
</dbReference>
<dbReference type="GO" id="GO:0046930">
    <property type="term" value="C:pore complex"/>
    <property type="evidence" value="ECO:0007669"/>
    <property type="project" value="UniProtKB-KW"/>
</dbReference>
<keyword evidence="12" id="KW-1185">Reference proteome</keyword>